<dbReference type="GO" id="GO:0005634">
    <property type="term" value="C:nucleus"/>
    <property type="evidence" value="ECO:0007669"/>
    <property type="project" value="TreeGrafter"/>
</dbReference>
<evidence type="ECO:0000256" key="1">
    <source>
        <dbReference type="ARBA" id="ARBA00007381"/>
    </source>
</evidence>
<evidence type="ECO:0000256" key="2">
    <source>
        <dbReference type="ARBA" id="ARBA00022741"/>
    </source>
</evidence>
<dbReference type="FunFam" id="3.30.420.40:FF:000171">
    <property type="entry name" value="Heat shock 70 kDa protein 4"/>
    <property type="match status" value="2"/>
</dbReference>
<dbReference type="PANTHER" id="PTHR45639:SF4">
    <property type="entry name" value="HSC70CB, ISOFORM G"/>
    <property type="match status" value="1"/>
</dbReference>
<dbReference type="Gene3D" id="3.90.640.10">
    <property type="entry name" value="Actin, Chain A, domain 4"/>
    <property type="match status" value="1"/>
</dbReference>
<dbReference type="Pfam" id="PF00012">
    <property type="entry name" value="HSP70"/>
    <property type="match status" value="1"/>
</dbReference>
<proteinExistence type="inferred from homology"/>
<dbReference type="SUPFAM" id="SSF100920">
    <property type="entry name" value="Heat shock protein 70kD (HSP70), peptide-binding domain"/>
    <property type="match status" value="1"/>
</dbReference>
<protein>
    <submittedName>
        <fullName evidence="5">Heat shock protein SSE1</fullName>
    </submittedName>
</protein>
<evidence type="ECO:0000256" key="3">
    <source>
        <dbReference type="ARBA" id="ARBA00022840"/>
    </source>
</evidence>
<dbReference type="SUPFAM" id="SSF53067">
    <property type="entry name" value="Actin-like ATPase domain"/>
    <property type="match status" value="2"/>
</dbReference>
<accession>A0A177B380</accession>
<sequence>MSVVGFDFGYSQCAISIVKNGTLECVTNESSERLTSNVISFSDKRRFMGPGGLSNIKSNLINSVFKYKYLIGYPLNHAEIQKYLPFLPYSLVSNESNTISIKVNYFNRECTFTIVQIIAMMLTKLKQITENYTNLCVSDVVISVPNYFTDIQRRCMLTAAKIANINCLRLMNDTTAIATCYGFYRQDFPAVDKPPKKVIMMDYGENSLQICAVEFNKDTLKIVAADHGICGGHYITLAITRHFIKQLKDSKKITIKEDSKSFYRLYVECEKLKRRAVISKLSTSSHIDCLAEGQDVDLVLDVDTVYNLSAKIFEKVEQVMQNILVTSDWSVDSIDDVELIGGSSRIPYFKEIVAKVFKKQPNSTNNLDEAISRGCALQCAILSTRFKVKEYNIFECQPYSISVKYPSSDIDTYVTEIFQKNCTIPASKLITSYNTAPFSVDAFYTNPTEHMCQEKIASFDILDVVPTKDDMPSRVKLKLRINKNGIFVAYDAKILVVTEEMVPEEKPKEIPQKKDVKMKDVKDESPKESDSSENTTEESLKEDTDMKDVDVKPEVVDVKPEVVDSEMKDVEKKEVKMIKKLKNKLYDLKIKSKIHGPQFDDINLLVDLERNLINKDADEIKRQVTANALESSIYEMRSCFGEDKKYDKFTPKKVTTSILKLCNELENWYFEYFDYSTADYADRHANLNNLAKDSIKRHDDHKNRPELYNTLSSRVHQLGDLIARYESGEEQFNHLKKEDVDKVKVQHKTFLAWFEKSWTSNNKMDLSKDPIHWSIDIEKEIKAIENTSLSIMTQAKPKPPLVTPKDDKETKDEDTKKEETTDQKENGDVATQILDDDQKSVEMNGNITL</sequence>
<dbReference type="GO" id="GO:0140662">
    <property type="term" value="F:ATP-dependent protein folding chaperone"/>
    <property type="evidence" value="ECO:0007669"/>
    <property type="project" value="InterPro"/>
</dbReference>
<dbReference type="OrthoDB" id="434160at2759"/>
<gene>
    <name evidence="5" type="ORF">A3Q56_04198</name>
</gene>
<dbReference type="AlphaFoldDB" id="A0A177B380"/>
<keyword evidence="5" id="KW-0346">Stress response</keyword>
<evidence type="ECO:0000313" key="5">
    <source>
        <dbReference type="EMBL" id="OAF68063.1"/>
    </source>
</evidence>
<evidence type="ECO:0000313" key="6">
    <source>
        <dbReference type="Proteomes" id="UP000078046"/>
    </source>
</evidence>
<feature type="compositionally biased region" description="Basic and acidic residues" evidence="4">
    <location>
        <begin position="503"/>
        <end position="530"/>
    </location>
</feature>
<dbReference type="SUPFAM" id="SSF100934">
    <property type="entry name" value="Heat shock protein 70kD (HSP70), C-terminal subdomain"/>
    <property type="match status" value="1"/>
</dbReference>
<keyword evidence="3" id="KW-0067">ATP-binding</keyword>
<reference evidence="5 6" key="1">
    <citation type="submission" date="2016-04" db="EMBL/GenBank/DDBJ databases">
        <title>The genome of Intoshia linei affirms orthonectids as highly simplified spiralians.</title>
        <authorList>
            <person name="Mikhailov K.V."/>
            <person name="Slusarev G.S."/>
            <person name="Nikitin M.A."/>
            <person name="Logacheva M.D."/>
            <person name="Penin A."/>
            <person name="Aleoshin V."/>
            <person name="Panchin Y.V."/>
        </authorList>
    </citation>
    <scope>NUCLEOTIDE SEQUENCE [LARGE SCALE GENOMIC DNA]</scope>
    <source>
        <strain evidence="5">Intl2013</strain>
        <tissue evidence="5">Whole animal</tissue>
    </source>
</reference>
<comment type="similarity">
    <text evidence="1">Belongs to the heat shock protein 70 family.</text>
</comment>
<keyword evidence="2" id="KW-0547">Nucleotide-binding</keyword>
<dbReference type="InterPro" id="IPR013126">
    <property type="entry name" value="Hsp_70_fam"/>
</dbReference>
<dbReference type="Gene3D" id="3.30.30.30">
    <property type="match status" value="1"/>
</dbReference>
<dbReference type="PRINTS" id="PR00301">
    <property type="entry name" value="HEATSHOCK70"/>
</dbReference>
<comment type="caution">
    <text evidence="5">The sequence shown here is derived from an EMBL/GenBank/DDBJ whole genome shotgun (WGS) entry which is preliminary data.</text>
</comment>
<organism evidence="5 6">
    <name type="scientific">Intoshia linei</name>
    <dbReference type="NCBI Taxonomy" id="1819745"/>
    <lineage>
        <taxon>Eukaryota</taxon>
        <taxon>Metazoa</taxon>
        <taxon>Spiralia</taxon>
        <taxon>Lophotrochozoa</taxon>
        <taxon>Mesozoa</taxon>
        <taxon>Orthonectida</taxon>
        <taxon>Rhopaluridae</taxon>
        <taxon>Intoshia</taxon>
    </lineage>
</organism>
<feature type="compositionally biased region" description="Basic and acidic residues" evidence="4">
    <location>
        <begin position="538"/>
        <end position="547"/>
    </location>
</feature>
<dbReference type="Gene3D" id="2.60.34.10">
    <property type="entry name" value="Substrate Binding Domain Of DNAk, Chain A, domain 1"/>
    <property type="match status" value="1"/>
</dbReference>
<dbReference type="Proteomes" id="UP000078046">
    <property type="component" value="Unassembled WGS sequence"/>
</dbReference>
<dbReference type="InterPro" id="IPR029047">
    <property type="entry name" value="HSP70_peptide-bd_sf"/>
</dbReference>
<dbReference type="InterPro" id="IPR029048">
    <property type="entry name" value="HSP70_C_sf"/>
</dbReference>
<feature type="region of interest" description="Disordered" evidence="4">
    <location>
        <begin position="503"/>
        <end position="547"/>
    </location>
</feature>
<dbReference type="Gene3D" id="1.20.1270.10">
    <property type="match status" value="1"/>
</dbReference>
<evidence type="ECO:0000256" key="4">
    <source>
        <dbReference type="SAM" id="MobiDB-lite"/>
    </source>
</evidence>
<dbReference type="InterPro" id="IPR043129">
    <property type="entry name" value="ATPase_NBD"/>
</dbReference>
<feature type="region of interest" description="Disordered" evidence="4">
    <location>
        <begin position="790"/>
        <end position="849"/>
    </location>
</feature>
<name>A0A177B380_9BILA</name>
<keyword evidence="6" id="KW-1185">Reference proteome</keyword>
<dbReference type="GO" id="GO:0005829">
    <property type="term" value="C:cytosol"/>
    <property type="evidence" value="ECO:0007669"/>
    <property type="project" value="TreeGrafter"/>
</dbReference>
<dbReference type="Gene3D" id="3.30.420.40">
    <property type="match status" value="2"/>
</dbReference>
<dbReference type="EMBL" id="LWCA01000520">
    <property type="protein sequence ID" value="OAF68063.1"/>
    <property type="molecule type" value="Genomic_DNA"/>
</dbReference>
<feature type="compositionally biased region" description="Basic and acidic residues" evidence="4">
    <location>
        <begin position="804"/>
        <end position="827"/>
    </location>
</feature>
<dbReference type="PANTHER" id="PTHR45639">
    <property type="entry name" value="HSC70CB, ISOFORM G-RELATED"/>
    <property type="match status" value="1"/>
</dbReference>
<dbReference type="GO" id="GO:0005524">
    <property type="term" value="F:ATP binding"/>
    <property type="evidence" value="ECO:0007669"/>
    <property type="project" value="UniProtKB-KW"/>
</dbReference>